<keyword evidence="3" id="KW-1185">Reference proteome</keyword>
<gene>
    <name evidence="2" type="ORF">MOPEL_071_00490</name>
</gene>
<dbReference type="PROSITE" id="PS51186">
    <property type="entry name" value="GNAT"/>
    <property type="match status" value="1"/>
</dbReference>
<name>H5URH5_9MICO</name>
<evidence type="ECO:0000259" key="1">
    <source>
        <dbReference type="PROSITE" id="PS51186"/>
    </source>
</evidence>
<accession>H5URH5</accession>
<dbReference type="AlphaFoldDB" id="H5URH5"/>
<dbReference type="eggNOG" id="COG3153">
    <property type="taxonomic scope" value="Bacteria"/>
</dbReference>
<dbReference type="InterPro" id="IPR016181">
    <property type="entry name" value="Acyl_CoA_acyltransferase"/>
</dbReference>
<proteinExistence type="predicted"/>
<dbReference type="Proteomes" id="UP000004367">
    <property type="component" value="Unassembled WGS sequence"/>
</dbReference>
<dbReference type="RefSeq" id="WP_009482231.1">
    <property type="nucleotide sequence ID" value="NZ_BAFE01000051.1"/>
</dbReference>
<dbReference type="EMBL" id="BAFE01000051">
    <property type="protein sequence ID" value="GAB48333.1"/>
    <property type="molecule type" value="Genomic_DNA"/>
</dbReference>
<dbReference type="Pfam" id="PF00583">
    <property type="entry name" value="Acetyltransf_1"/>
    <property type="match status" value="1"/>
</dbReference>
<dbReference type="Gene3D" id="3.40.630.30">
    <property type="match status" value="1"/>
</dbReference>
<feature type="domain" description="N-acetyltransferase" evidence="1">
    <location>
        <begin position="127"/>
        <end position="272"/>
    </location>
</feature>
<dbReference type="InterPro" id="IPR000182">
    <property type="entry name" value="GNAT_dom"/>
</dbReference>
<dbReference type="GO" id="GO:0016747">
    <property type="term" value="F:acyltransferase activity, transferring groups other than amino-acyl groups"/>
    <property type="evidence" value="ECO:0007669"/>
    <property type="project" value="InterPro"/>
</dbReference>
<evidence type="ECO:0000313" key="2">
    <source>
        <dbReference type="EMBL" id="GAB48333.1"/>
    </source>
</evidence>
<sequence>MSDTTDLLHVYDHDLRGEREFSSAAGVERHGPVLVGRYGSGRGFVVHDPDWQAPASEVARVVEDVLTPLLAGADVTNVEWKTRGHDPVQPALHDALLAHGLVPDEIESVMLGHAADLAVEVPLPDGVSIRRVTDEADVRAMSAMADAVFGDPPSDRIANELLHRLDREAGAPEGMSLWVAETNGEIVSCGRLEPVPGTEVAGLWGGATRADLRRRGIYRALTAARARHALDLGFTLLHSDCSPYSRPILARSGFVEVTTTTPYEWRPEPGTA</sequence>
<dbReference type="CDD" id="cd04301">
    <property type="entry name" value="NAT_SF"/>
    <property type="match status" value="1"/>
</dbReference>
<comment type="caution">
    <text evidence="2">The sequence shown here is derived from an EMBL/GenBank/DDBJ whole genome shotgun (WGS) entry which is preliminary data.</text>
</comment>
<dbReference type="STRING" id="1089455.MOPEL_071_00490"/>
<evidence type="ECO:0000313" key="3">
    <source>
        <dbReference type="Proteomes" id="UP000004367"/>
    </source>
</evidence>
<reference evidence="2 3" key="1">
    <citation type="submission" date="2012-02" db="EMBL/GenBank/DDBJ databases">
        <title>Whole genome shotgun sequence of Mobilicoccus pelagius NBRC 104925.</title>
        <authorList>
            <person name="Yoshida Y."/>
            <person name="Hosoyama A."/>
            <person name="Tsuchikane K."/>
            <person name="Katsumata H."/>
            <person name="Yamazaki S."/>
            <person name="Fujita N."/>
        </authorList>
    </citation>
    <scope>NUCLEOTIDE SEQUENCE [LARGE SCALE GENOMIC DNA]</scope>
    <source>
        <strain evidence="2 3">NBRC 104925</strain>
    </source>
</reference>
<dbReference type="SUPFAM" id="SSF55729">
    <property type="entry name" value="Acyl-CoA N-acyltransferases (Nat)"/>
    <property type="match status" value="1"/>
</dbReference>
<protein>
    <recommendedName>
        <fullName evidence="1">N-acetyltransferase domain-containing protein</fullName>
    </recommendedName>
</protein>
<dbReference type="OrthoDB" id="164800at2"/>
<organism evidence="2 3">
    <name type="scientific">Mobilicoccus pelagius NBRC 104925</name>
    <dbReference type="NCBI Taxonomy" id="1089455"/>
    <lineage>
        <taxon>Bacteria</taxon>
        <taxon>Bacillati</taxon>
        <taxon>Actinomycetota</taxon>
        <taxon>Actinomycetes</taxon>
        <taxon>Micrococcales</taxon>
        <taxon>Dermatophilaceae</taxon>
        <taxon>Mobilicoccus</taxon>
    </lineage>
</organism>